<protein>
    <submittedName>
        <fullName evidence="1">Uncharacterized protein</fullName>
    </submittedName>
</protein>
<dbReference type="OrthoDB" id="5796673at2759"/>
<sequence>MKTTVEKCRLNASSFARNTYYGLHKTIEDSLKSNESRKAAPPVITVKEEPKTVFHSEHQSKNEVDETTVKMLCRNLVLRFDQVRDEMRIEEALQVVSDKLHEASGAVEIKLAAARMFREKNNVALCYPKQ</sequence>
<evidence type="ECO:0000313" key="1">
    <source>
        <dbReference type="EMBL" id="PIC52668.1"/>
    </source>
</evidence>
<dbReference type="STRING" id="1611254.A0A2G5VLL9"/>
<gene>
    <name evidence="1" type="primary">Cnig_chr_I.g2677</name>
    <name evidence="1" type="ORF">B9Z55_002677</name>
</gene>
<reference evidence="2" key="1">
    <citation type="submission" date="2017-10" db="EMBL/GenBank/DDBJ databases">
        <title>Rapid genome shrinkage in a self-fertile nematode reveals novel sperm competition proteins.</title>
        <authorList>
            <person name="Yin D."/>
            <person name="Schwarz E.M."/>
            <person name="Thomas C.G."/>
            <person name="Felde R.L."/>
            <person name="Korf I.F."/>
            <person name="Cutter A.D."/>
            <person name="Schartner C.M."/>
            <person name="Ralston E.J."/>
            <person name="Meyer B.J."/>
            <person name="Haag E.S."/>
        </authorList>
    </citation>
    <scope>NUCLEOTIDE SEQUENCE [LARGE SCALE GENOMIC DNA]</scope>
    <source>
        <strain evidence="2">JU1422</strain>
    </source>
</reference>
<keyword evidence="2" id="KW-1185">Reference proteome</keyword>
<organism evidence="1 2">
    <name type="scientific">Caenorhabditis nigoni</name>
    <dbReference type="NCBI Taxonomy" id="1611254"/>
    <lineage>
        <taxon>Eukaryota</taxon>
        <taxon>Metazoa</taxon>
        <taxon>Ecdysozoa</taxon>
        <taxon>Nematoda</taxon>
        <taxon>Chromadorea</taxon>
        <taxon>Rhabditida</taxon>
        <taxon>Rhabditina</taxon>
        <taxon>Rhabditomorpha</taxon>
        <taxon>Rhabditoidea</taxon>
        <taxon>Rhabditidae</taxon>
        <taxon>Peloderinae</taxon>
        <taxon>Caenorhabditis</taxon>
    </lineage>
</organism>
<dbReference type="AlphaFoldDB" id="A0A2G5VLL9"/>
<name>A0A2G5VLL9_9PELO</name>
<evidence type="ECO:0000313" key="2">
    <source>
        <dbReference type="Proteomes" id="UP000230233"/>
    </source>
</evidence>
<proteinExistence type="predicted"/>
<dbReference type="EMBL" id="PDUG01000001">
    <property type="protein sequence ID" value="PIC52668.1"/>
    <property type="molecule type" value="Genomic_DNA"/>
</dbReference>
<accession>A0A2G5VLL9</accession>
<comment type="caution">
    <text evidence="1">The sequence shown here is derived from an EMBL/GenBank/DDBJ whole genome shotgun (WGS) entry which is preliminary data.</text>
</comment>
<dbReference type="Proteomes" id="UP000230233">
    <property type="component" value="Chromosome I"/>
</dbReference>